<evidence type="ECO:0000256" key="6">
    <source>
        <dbReference type="ARBA" id="ARBA00023136"/>
    </source>
</evidence>
<feature type="transmembrane region" description="Helical" evidence="7">
    <location>
        <begin position="216"/>
        <end position="242"/>
    </location>
</feature>
<evidence type="ECO:0000256" key="3">
    <source>
        <dbReference type="ARBA" id="ARBA00022475"/>
    </source>
</evidence>
<organism evidence="8 9">
    <name type="scientific">Actinoplanes flavus</name>
    <dbReference type="NCBI Taxonomy" id="2820290"/>
    <lineage>
        <taxon>Bacteria</taxon>
        <taxon>Bacillati</taxon>
        <taxon>Actinomycetota</taxon>
        <taxon>Actinomycetes</taxon>
        <taxon>Micromonosporales</taxon>
        <taxon>Micromonosporaceae</taxon>
        <taxon>Actinoplanes</taxon>
    </lineage>
</organism>
<comment type="subcellular location">
    <subcellularLocation>
        <location evidence="1">Cell membrane</location>
        <topology evidence="1">Multi-pass membrane protein</topology>
    </subcellularLocation>
</comment>
<feature type="transmembrane region" description="Helical" evidence="7">
    <location>
        <begin position="44"/>
        <end position="63"/>
    </location>
</feature>
<keyword evidence="5 7" id="KW-1133">Transmembrane helix</keyword>
<dbReference type="RefSeq" id="WP_208466968.1">
    <property type="nucleotide sequence ID" value="NZ_JAGFNS010000005.1"/>
</dbReference>
<reference evidence="8 9" key="1">
    <citation type="submission" date="2021-03" db="EMBL/GenBank/DDBJ databases">
        <title>Actinoplanes flavus sp. nov., a novel actinomycete isolated from Coconut Palm rhizosphere soil.</title>
        <authorList>
            <person name="Luo X."/>
        </authorList>
    </citation>
    <scope>NUCLEOTIDE SEQUENCE [LARGE SCALE GENOMIC DNA]</scope>
    <source>
        <strain evidence="8 9">NEAU-H7</strain>
    </source>
</reference>
<evidence type="ECO:0000256" key="5">
    <source>
        <dbReference type="ARBA" id="ARBA00022989"/>
    </source>
</evidence>
<accession>A0ABS3UG71</accession>
<evidence type="ECO:0000313" key="9">
    <source>
        <dbReference type="Proteomes" id="UP000679690"/>
    </source>
</evidence>
<comment type="caution">
    <text evidence="8">The sequence shown here is derived from an EMBL/GenBank/DDBJ whole genome shotgun (WGS) entry which is preliminary data.</text>
</comment>
<feature type="transmembrane region" description="Helical" evidence="7">
    <location>
        <begin position="161"/>
        <end position="180"/>
    </location>
</feature>
<evidence type="ECO:0000256" key="1">
    <source>
        <dbReference type="ARBA" id="ARBA00004651"/>
    </source>
</evidence>
<feature type="transmembrane region" description="Helical" evidence="7">
    <location>
        <begin position="132"/>
        <end position="149"/>
    </location>
</feature>
<dbReference type="Proteomes" id="UP000679690">
    <property type="component" value="Unassembled WGS sequence"/>
</dbReference>
<evidence type="ECO:0000256" key="4">
    <source>
        <dbReference type="ARBA" id="ARBA00022692"/>
    </source>
</evidence>
<feature type="transmembrane region" description="Helical" evidence="7">
    <location>
        <begin position="78"/>
        <end position="96"/>
    </location>
</feature>
<keyword evidence="3" id="KW-1003">Cell membrane</keyword>
<evidence type="ECO:0000256" key="2">
    <source>
        <dbReference type="ARBA" id="ARBA00007977"/>
    </source>
</evidence>
<dbReference type="InterPro" id="IPR018383">
    <property type="entry name" value="UPF0324_pro"/>
</dbReference>
<evidence type="ECO:0000256" key="7">
    <source>
        <dbReference type="SAM" id="Phobius"/>
    </source>
</evidence>
<sequence>MTATDVAAPAPAGRHRQPGLVPGLLVAAAGLGGALLGHRIVPQIGVLTWAVALGVAAANLNLLPRRGRAVLDRLTKRLLRAGVTLLGFSVSIDAIAALGAPVVAAVAGTLLATLLCTTWLGARMRLGGPRSLLIGTGVAICGAAAIAAMEDAAEADEEDVTTAIAMITLFGTIALTVFPLLRSPLGLDDVQYGVWTGAAVHEVGQVVAAASPAGAAVVTVAVVVKLTRVLLLAPVVAGVSALRRIRSPRTGGETVRPPLIPLFVLGFLACAALRSTDVLPQPALGWIGTLQTIALGAALFGMGTSVHLAALLRRSKGALLLTAAATLFITAGALGATLLVVHGRL</sequence>
<protein>
    <submittedName>
        <fullName evidence="8">Sulfate exporter family transporter</fullName>
    </submittedName>
</protein>
<comment type="similarity">
    <text evidence="2">Belongs to the UPF0324 family.</text>
</comment>
<keyword evidence="9" id="KW-1185">Reference proteome</keyword>
<dbReference type="Pfam" id="PF03601">
    <property type="entry name" value="Cons_hypoth698"/>
    <property type="match status" value="1"/>
</dbReference>
<feature type="transmembrane region" description="Helical" evidence="7">
    <location>
        <begin position="20"/>
        <end position="38"/>
    </location>
</feature>
<feature type="transmembrane region" description="Helical" evidence="7">
    <location>
        <begin position="286"/>
        <end position="312"/>
    </location>
</feature>
<proteinExistence type="inferred from homology"/>
<keyword evidence="4 7" id="KW-0812">Transmembrane</keyword>
<keyword evidence="6 7" id="KW-0472">Membrane</keyword>
<gene>
    <name evidence="8" type="ORF">J5X75_09560</name>
</gene>
<name>A0ABS3UG71_9ACTN</name>
<evidence type="ECO:0000313" key="8">
    <source>
        <dbReference type="EMBL" id="MBO3737766.1"/>
    </source>
</evidence>
<feature type="transmembrane region" description="Helical" evidence="7">
    <location>
        <begin position="254"/>
        <end position="274"/>
    </location>
</feature>
<feature type="transmembrane region" description="Helical" evidence="7">
    <location>
        <begin position="319"/>
        <end position="341"/>
    </location>
</feature>
<dbReference type="PANTHER" id="PTHR30106">
    <property type="entry name" value="INNER MEMBRANE PROTEIN YEIH-RELATED"/>
    <property type="match status" value="1"/>
</dbReference>
<dbReference type="EMBL" id="JAGFNS010000005">
    <property type="protein sequence ID" value="MBO3737766.1"/>
    <property type="molecule type" value="Genomic_DNA"/>
</dbReference>
<dbReference type="PANTHER" id="PTHR30106:SF2">
    <property type="entry name" value="UPF0324 INNER MEMBRANE PROTEIN YEIH"/>
    <property type="match status" value="1"/>
</dbReference>